<dbReference type="EMBL" id="CM047580">
    <property type="protein sequence ID" value="KAI9922203.1"/>
    <property type="molecule type" value="Genomic_DNA"/>
</dbReference>
<organism evidence="1 2">
    <name type="scientific">Peronosclerospora sorghi</name>
    <dbReference type="NCBI Taxonomy" id="230839"/>
    <lineage>
        <taxon>Eukaryota</taxon>
        <taxon>Sar</taxon>
        <taxon>Stramenopiles</taxon>
        <taxon>Oomycota</taxon>
        <taxon>Peronosporomycetes</taxon>
        <taxon>Peronosporales</taxon>
        <taxon>Peronosporaceae</taxon>
        <taxon>Peronosclerospora</taxon>
    </lineage>
</organism>
<gene>
    <name evidence="1" type="ORF">PsorP6_001760</name>
</gene>
<keyword evidence="2" id="KW-1185">Reference proteome</keyword>
<proteinExistence type="predicted"/>
<evidence type="ECO:0000313" key="1">
    <source>
        <dbReference type="EMBL" id="KAI9922203.1"/>
    </source>
</evidence>
<reference evidence="1 2" key="1">
    <citation type="journal article" date="2022" name="bioRxiv">
        <title>The genome of the oomycete Peronosclerospora sorghi, a cosmopolitan pathogen of maize and sorghum, is inflated with dispersed pseudogenes.</title>
        <authorList>
            <person name="Fletcher K."/>
            <person name="Martin F."/>
            <person name="Isakeit T."/>
            <person name="Cavanaugh K."/>
            <person name="Magill C."/>
            <person name="Michelmore R."/>
        </authorList>
    </citation>
    <scope>NUCLEOTIDE SEQUENCE [LARGE SCALE GENOMIC DNA]</scope>
    <source>
        <strain evidence="1">P6</strain>
    </source>
</reference>
<comment type="caution">
    <text evidence="1">The sequence shown here is derived from an EMBL/GenBank/DDBJ whole genome shotgun (WGS) entry which is preliminary data.</text>
</comment>
<evidence type="ECO:0000313" key="2">
    <source>
        <dbReference type="Proteomes" id="UP001163321"/>
    </source>
</evidence>
<protein>
    <submittedName>
        <fullName evidence="1">Uncharacterized protein</fullName>
    </submittedName>
</protein>
<sequence>MEQEWLQVSHRKRRGKGRSNRRFHVISTSEEAVQPVAEVSKGTQEQLIQRVHSIIDVIRPSLLLQDALRLILSHYETTPSANGLTLIGYGLGSFCASSNALHQLGFFVALKRALDQKLTHVSTTTPDTRDPPPLSIEIFDPAMNKSDAVIAEHFHLTVLQENEHAQRRISRPTVFFMPHCAHILYHNVLACNWGPALQHLLIIGNSFSAYTDRRHPTLDEQSPHLLVTVSPYVHEVPLSYAVASTHEAFARYHAAFHDLSLHAFPSTLVEHVLAPPDPAPPCSSTPRSG</sequence>
<dbReference type="Proteomes" id="UP001163321">
    <property type="component" value="Chromosome 1"/>
</dbReference>
<accession>A0ACC0WWI5</accession>
<name>A0ACC0WWI5_9STRA</name>